<evidence type="ECO:0000313" key="9">
    <source>
        <dbReference type="EMBL" id="VBB69408.1"/>
    </source>
</evidence>
<dbReference type="PROSITE" id="PS01001">
    <property type="entry name" value="SDH_CYT_2"/>
    <property type="match status" value="1"/>
</dbReference>
<comment type="subcellular location">
    <subcellularLocation>
        <location evidence="1">Membrane</location>
        <topology evidence="1">Multi-pass membrane protein</topology>
    </subcellularLocation>
</comment>
<name>A0A484HB80_9ZZZZ</name>
<evidence type="ECO:0000256" key="7">
    <source>
        <dbReference type="ARBA" id="ARBA00023136"/>
    </source>
</evidence>
<dbReference type="GO" id="GO:0006099">
    <property type="term" value="P:tricarboxylic acid cycle"/>
    <property type="evidence" value="ECO:0007669"/>
    <property type="project" value="InterPro"/>
</dbReference>
<dbReference type="GO" id="GO:0016020">
    <property type="term" value="C:membrane"/>
    <property type="evidence" value="ECO:0007669"/>
    <property type="project" value="UniProtKB-SubCell"/>
</dbReference>
<dbReference type="Pfam" id="PF01127">
    <property type="entry name" value="Sdh_cyt"/>
    <property type="match status" value="1"/>
</dbReference>
<dbReference type="InterPro" id="IPR014314">
    <property type="entry name" value="Succ_DH_cytb556"/>
</dbReference>
<dbReference type="AlphaFoldDB" id="A0A484HB80"/>
<keyword evidence="4" id="KW-0479">Metal-binding</keyword>
<dbReference type="PIRSF" id="PIRSF000178">
    <property type="entry name" value="SDH_cyt_b560"/>
    <property type="match status" value="1"/>
</dbReference>
<dbReference type="SUPFAM" id="SSF81343">
    <property type="entry name" value="Fumarate reductase respiratory complex transmembrane subunits"/>
    <property type="match status" value="1"/>
</dbReference>
<protein>
    <submittedName>
        <fullName evidence="9">Succinate dehydrogenase cytochrome b-556 subunit</fullName>
    </submittedName>
</protein>
<proteinExistence type="predicted"/>
<evidence type="ECO:0000256" key="3">
    <source>
        <dbReference type="ARBA" id="ARBA00022692"/>
    </source>
</evidence>
<sequence length="127" mass="13875">MAHKDRPLSPHIQIYRPQLTSLMSIAHRITGVALVVGTLVLTYWLGAAAYGPRAYAQAQALLGSWVGSILVFLWSGALFYHLCNGIRHLIWDMGYGLERDKVYTSGLIVLAVTAVLIVLAWGIGLSV</sequence>
<evidence type="ECO:0000256" key="1">
    <source>
        <dbReference type="ARBA" id="ARBA00004141"/>
    </source>
</evidence>
<accession>A0A484HB80</accession>
<evidence type="ECO:0000256" key="8">
    <source>
        <dbReference type="SAM" id="Phobius"/>
    </source>
</evidence>
<keyword evidence="6" id="KW-0408">Iron</keyword>
<keyword evidence="3 8" id="KW-0812">Transmembrane</keyword>
<evidence type="ECO:0000256" key="6">
    <source>
        <dbReference type="ARBA" id="ARBA00023004"/>
    </source>
</evidence>
<dbReference type="PANTHER" id="PTHR10978:SF5">
    <property type="entry name" value="SUCCINATE DEHYDROGENASE CYTOCHROME B560 SUBUNIT, MITOCHONDRIAL"/>
    <property type="match status" value="1"/>
</dbReference>
<dbReference type="GO" id="GO:0046872">
    <property type="term" value="F:metal ion binding"/>
    <property type="evidence" value="ECO:0007669"/>
    <property type="project" value="UniProtKB-KW"/>
</dbReference>
<reference evidence="9" key="1">
    <citation type="submission" date="2018-10" db="EMBL/GenBank/DDBJ databases">
        <authorList>
            <person name="Gruber-Vodicka H."/>
            <person name="Jaeckle O."/>
        </authorList>
    </citation>
    <scope>NUCLEOTIDE SEQUENCE</scope>
</reference>
<dbReference type="PROSITE" id="PS01000">
    <property type="entry name" value="SDH_CYT_1"/>
    <property type="match status" value="1"/>
</dbReference>
<dbReference type="GO" id="GO:0009055">
    <property type="term" value="F:electron transfer activity"/>
    <property type="evidence" value="ECO:0007669"/>
    <property type="project" value="InterPro"/>
</dbReference>
<dbReference type="InterPro" id="IPR000701">
    <property type="entry name" value="SuccDH_FuR_B_TM-su"/>
</dbReference>
<dbReference type="PANTHER" id="PTHR10978">
    <property type="entry name" value="SUCCINATE DEHYDROGENASE CYTOCHROME B560 SUBUNIT"/>
    <property type="match status" value="1"/>
</dbReference>
<keyword evidence="7 8" id="KW-0472">Membrane</keyword>
<dbReference type="NCBIfam" id="TIGR02970">
    <property type="entry name" value="succ_dehyd_cytB"/>
    <property type="match status" value="1"/>
</dbReference>
<evidence type="ECO:0000256" key="2">
    <source>
        <dbReference type="ARBA" id="ARBA00022617"/>
    </source>
</evidence>
<keyword evidence="5 8" id="KW-1133">Transmembrane helix</keyword>
<gene>
    <name evidence="9" type="ORF">RIEGSTA812A_PEG_881</name>
</gene>
<evidence type="ECO:0000256" key="4">
    <source>
        <dbReference type="ARBA" id="ARBA00022723"/>
    </source>
</evidence>
<dbReference type="InterPro" id="IPR018495">
    <property type="entry name" value="Succ_DH_cyt_bsu_CS"/>
</dbReference>
<dbReference type="InterPro" id="IPR034804">
    <property type="entry name" value="SQR/QFR_C/D"/>
</dbReference>
<keyword evidence="2" id="KW-0349">Heme</keyword>
<organism evidence="9">
    <name type="scientific">invertebrate metagenome</name>
    <dbReference type="NCBI Taxonomy" id="1711999"/>
    <lineage>
        <taxon>unclassified sequences</taxon>
        <taxon>metagenomes</taxon>
        <taxon>organismal metagenomes</taxon>
    </lineage>
</organism>
<feature type="transmembrane region" description="Helical" evidence="8">
    <location>
        <begin position="62"/>
        <end position="82"/>
    </location>
</feature>
<feature type="transmembrane region" description="Helical" evidence="8">
    <location>
        <begin position="29"/>
        <end position="50"/>
    </location>
</feature>
<dbReference type="CDD" id="cd03499">
    <property type="entry name" value="SQR_TypeC_SdhC"/>
    <property type="match status" value="1"/>
</dbReference>
<dbReference type="EMBL" id="LR026963">
    <property type="protein sequence ID" value="VBB69408.1"/>
    <property type="molecule type" value="Genomic_DNA"/>
</dbReference>
<feature type="transmembrane region" description="Helical" evidence="8">
    <location>
        <begin position="102"/>
        <end position="123"/>
    </location>
</feature>
<dbReference type="Gene3D" id="1.20.1300.10">
    <property type="entry name" value="Fumarate reductase/succinate dehydrogenase, transmembrane subunit"/>
    <property type="match status" value="1"/>
</dbReference>
<evidence type="ECO:0000256" key="5">
    <source>
        <dbReference type="ARBA" id="ARBA00022989"/>
    </source>
</evidence>